<dbReference type="RefSeq" id="WP_116617157.1">
    <property type="nucleotide sequence ID" value="NZ_CAMQYP010000104.1"/>
</dbReference>
<keyword evidence="1" id="KW-0732">Signal</keyword>
<proteinExistence type="predicted"/>
<dbReference type="AlphaFoldDB" id="A0A2U0U086"/>
<comment type="caution">
    <text evidence="2">The sequence shown here is derived from an EMBL/GenBank/DDBJ whole genome shotgun (WGS) entry which is preliminary data.</text>
</comment>
<keyword evidence="3" id="KW-1185">Reference proteome</keyword>
<evidence type="ECO:0008006" key="4">
    <source>
        <dbReference type="Google" id="ProtNLM"/>
    </source>
</evidence>
<evidence type="ECO:0000256" key="1">
    <source>
        <dbReference type="SAM" id="SignalP"/>
    </source>
</evidence>
<dbReference type="Gene3D" id="2.40.160.60">
    <property type="entry name" value="Outer membrane protein transport protein (OMPP1/FadL/TodX)"/>
    <property type="match status" value="1"/>
</dbReference>
<dbReference type="EMBL" id="QENY01000020">
    <property type="protein sequence ID" value="PVX49313.1"/>
    <property type="molecule type" value="Genomic_DNA"/>
</dbReference>
<gene>
    <name evidence="2" type="ORF">C7379_1206</name>
</gene>
<sequence length="436" mass="48254">MNRYVMAIFLMAVIAQGASAQSGTKSPYSQFGLGLQTDQSSSFNRGMDGLGIGFHERNQVNSLNPAAYSAIDSLSFIFDAGISGQLSNYTERNKKLNAKTANVEYIVAGFRLARHLGLSFGLLPYTNVGYSYTVSQQLDDANKTTATNTYEGHGGLRQVYLGLAWEIFRGLSIGVNGSYLFGDYTKTMLSAYSDGYANVLTQKYTADVRNYKLDFGVQYTANLSKKDALTLGMVYGLGHRIGGNPKMELIATNSQTGVADTATYQGSDGNKLYLEIPHSFGVGLMYNHNSVFKLGFDYRLQQWGRVSSPITQVGKDNLTTYTMQTGAYKDRHKMTVGIELCPETSSRNLAKSMRYRIGASYATPYYYINGQDGPKEISASIGVGIPVVNGYNNRSILNVSFQWAQQAANNYIKDNTYRINIGFTFNERWFAKWKVD</sequence>
<name>A0A2U0U086_9BACT</name>
<dbReference type="Proteomes" id="UP000245870">
    <property type="component" value="Unassembled WGS sequence"/>
</dbReference>
<evidence type="ECO:0000313" key="2">
    <source>
        <dbReference type="EMBL" id="PVX49313.1"/>
    </source>
</evidence>
<protein>
    <recommendedName>
        <fullName evidence="4">Long-subunit fatty acid transport protein</fullName>
    </recommendedName>
</protein>
<accession>A0A2U0U086</accession>
<dbReference type="OrthoDB" id="1491239at2"/>
<feature type="signal peptide" evidence="1">
    <location>
        <begin position="1"/>
        <end position="20"/>
    </location>
</feature>
<organism evidence="2 3">
    <name type="scientific">Hallella colorans</name>
    <dbReference type="NCBI Taxonomy" id="1703337"/>
    <lineage>
        <taxon>Bacteria</taxon>
        <taxon>Pseudomonadati</taxon>
        <taxon>Bacteroidota</taxon>
        <taxon>Bacteroidia</taxon>
        <taxon>Bacteroidales</taxon>
        <taxon>Prevotellaceae</taxon>
        <taxon>Hallella</taxon>
    </lineage>
</organism>
<evidence type="ECO:0000313" key="3">
    <source>
        <dbReference type="Proteomes" id="UP000245870"/>
    </source>
</evidence>
<dbReference type="SUPFAM" id="SSF56935">
    <property type="entry name" value="Porins"/>
    <property type="match status" value="1"/>
</dbReference>
<feature type="chain" id="PRO_5015471182" description="Long-subunit fatty acid transport protein" evidence="1">
    <location>
        <begin position="21"/>
        <end position="436"/>
    </location>
</feature>
<reference evidence="2 3" key="1">
    <citation type="submission" date="2018-05" db="EMBL/GenBank/DDBJ databases">
        <title>Genomic Encyclopedia of Type Strains, Phase IV (KMG-IV): sequencing the most valuable type-strain genomes for metagenomic binning, comparative biology and taxonomic classification.</title>
        <authorList>
            <person name="Goeker M."/>
        </authorList>
    </citation>
    <scope>NUCLEOTIDE SEQUENCE [LARGE SCALE GENOMIC DNA]</scope>
    <source>
        <strain evidence="2 3">DSM 100333</strain>
    </source>
</reference>